<evidence type="ECO:0000256" key="7">
    <source>
        <dbReference type="SAM" id="Phobius"/>
    </source>
</evidence>
<feature type="domain" description="Copper resistance protein D" evidence="8">
    <location>
        <begin position="248"/>
        <end position="344"/>
    </location>
</feature>
<dbReference type="EMBL" id="JBHUCP010000050">
    <property type="protein sequence ID" value="MFD1535131.1"/>
    <property type="molecule type" value="Genomic_DNA"/>
</dbReference>
<keyword evidence="2" id="KW-1003">Cell membrane</keyword>
<proteinExistence type="predicted"/>
<feature type="transmembrane region" description="Helical" evidence="7">
    <location>
        <begin position="112"/>
        <end position="135"/>
    </location>
</feature>
<feature type="compositionally biased region" description="Polar residues" evidence="6">
    <location>
        <begin position="710"/>
        <end position="724"/>
    </location>
</feature>
<evidence type="ECO:0000256" key="2">
    <source>
        <dbReference type="ARBA" id="ARBA00022475"/>
    </source>
</evidence>
<feature type="transmembrane region" description="Helical" evidence="7">
    <location>
        <begin position="570"/>
        <end position="597"/>
    </location>
</feature>
<feature type="transmembrane region" description="Helical" evidence="7">
    <location>
        <begin position="155"/>
        <end position="175"/>
    </location>
</feature>
<organism evidence="9 10">
    <name type="scientific">Pseudonocardia aurantiaca</name>
    <dbReference type="NCBI Taxonomy" id="75290"/>
    <lineage>
        <taxon>Bacteria</taxon>
        <taxon>Bacillati</taxon>
        <taxon>Actinomycetota</taxon>
        <taxon>Actinomycetes</taxon>
        <taxon>Pseudonocardiales</taxon>
        <taxon>Pseudonocardiaceae</taxon>
        <taxon>Pseudonocardia</taxon>
    </lineage>
</organism>
<feature type="transmembrane region" description="Helical" evidence="7">
    <location>
        <begin position="73"/>
        <end position="91"/>
    </location>
</feature>
<evidence type="ECO:0000313" key="10">
    <source>
        <dbReference type="Proteomes" id="UP001597145"/>
    </source>
</evidence>
<comment type="caution">
    <text evidence="9">The sequence shown here is derived from an EMBL/GenBank/DDBJ whole genome shotgun (WGS) entry which is preliminary data.</text>
</comment>
<feature type="transmembrane region" description="Helical" evidence="7">
    <location>
        <begin position="21"/>
        <end position="42"/>
    </location>
</feature>
<keyword evidence="4 7" id="KW-1133">Transmembrane helix</keyword>
<feature type="transmembrane region" description="Helical" evidence="7">
    <location>
        <begin position="213"/>
        <end position="237"/>
    </location>
</feature>
<keyword evidence="10" id="KW-1185">Reference proteome</keyword>
<name>A0ABW4FXA1_9PSEU</name>
<feature type="transmembrane region" description="Helical" evidence="7">
    <location>
        <begin position="385"/>
        <end position="405"/>
    </location>
</feature>
<dbReference type="Proteomes" id="UP001597145">
    <property type="component" value="Unassembled WGS sequence"/>
</dbReference>
<reference evidence="10" key="1">
    <citation type="journal article" date="2019" name="Int. J. Syst. Evol. Microbiol.">
        <title>The Global Catalogue of Microorganisms (GCM) 10K type strain sequencing project: providing services to taxonomists for standard genome sequencing and annotation.</title>
        <authorList>
            <consortium name="The Broad Institute Genomics Platform"/>
            <consortium name="The Broad Institute Genome Sequencing Center for Infectious Disease"/>
            <person name="Wu L."/>
            <person name="Ma J."/>
        </authorList>
    </citation>
    <scope>NUCLEOTIDE SEQUENCE [LARGE SCALE GENOMIC DNA]</scope>
    <source>
        <strain evidence="10">JCM 12165</strain>
    </source>
</reference>
<protein>
    <submittedName>
        <fullName evidence="9">Cytochrome c oxidase assembly protein</fullName>
    </submittedName>
</protein>
<dbReference type="PANTHER" id="PTHR34820:SF4">
    <property type="entry name" value="INNER MEMBRANE PROTEIN YEBZ"/>
    <property type="match status" value="1"/>
</dbReference>
<dbReference type="InterPro" id="IPR032694">
    <property type="entry name" value="CopC/D"/>
</dbReference>
<evidence type="ECO:0000256" key="1">
    <source>
        <dbReference type="ARBA" id="ARBA00004651"/>
    </source>
</evidence>
<keyword evidence="5 7" id="KW-0472">Membrane</keyword>
<evidence type="ECO:0000259" key="8">
    <source>
        <dbReference type="Pfam" id="PF05425"/>
    </source>
</evidence>
<feature type="transmembrane region" description="Helical" evidence="7">
    <location>
        <begin position="249"/>
        <end position="274"/>
    </location>
</feature>
<dbReference type="Pfam" id="PF05425">
    <property type="entry name" value="CopD"/>
    <property type="match status" value="1"/>
</dbReference>
<accession>A0ABW4FXA1</accession>
<evidence type="ECO:0000256" key="3">
    <source>
        <dbReference type="ARBA" id="ARBA00022692"/>
    </source>
</evidence>
<comment type="subcellular location">
    <subcellularLocation>
        <location evidence="1">Cell membrane</location>
        <topology evidence="1">Multi-pass membrane protein</topology>
    </subcellularLocation>
</comment>
<feature type="region of interest" description="Disordered" evidence="6">
    <location>
        <begin position="685"/>
        <end position="748"/>
    </location>
</feature>
<feature type="transmembrane region" description="Helical" evidence="7">
    <location>
        <begin position="505"/>
        <end position="527"/>
    </location>
</feature>
<dbReference type="InterPro" id="IPR008457">
    <property type="entry name" value="Cu-R_CopD_dom"/>
</dbReference>
<feature type="transmembrane region" description="Helical" evidence="7">
    <location>
        <begin position="451"/>
        <end position="471"/>
    </location>
</feature>
<dbReference type="RefSeq" id="WP_343984393.1">
    <property type="nucleotide sequence ID" value="NZ_BAAAJG010000021.1"/>
</dbReference>
<evidence type="ECO:0000313" key="9">
    <source>
        <dbReference type="EMBL" id="MFD1535131.1"/>
    </source>
</evidence>
<dbReference type="InterPro" id="IPR019108">
    <property type="entry name" value="Caa3_assmbl_CtaG-rel"/>
</dbReference>
<sequence length="748" mass="77025">MAHVTVEPSTPPHPARPPASVAGVAGLGTAVAVLVAGGIAALSGSRPAAALGLPDPGTLTTVGLPAMRAASEIFMVLTIGAILLAAFLVPAQRSGYLDVAGFRAVRVASWTAAGWTVAALLMVPLTMADALGRPVQDVLNPGLMLDLMPRLSGPPAWLVTGLVAFLVLAGCRAVLTWGWTVALFALAVFGALPVTFTGHSASGGAHDIATDSLVLHVLAATLWVGGLVAVLATAAAARGPDRATALATAVPRFSSLALVCWLGLAVTGIVNALVRIPLGALVGSEYGALVLAKAGALVALGVLGALHRRSSVDAAARGEPGALLRLGGVEVLLMLATIGLAVALGRSAPPDTGAGLPSRVETVIGYDLAGPPTFLRLALDWRFDLIFGSAAIGLAVLYLLGVRRLRRRGDTWATGRTAAWLAGCAVLLVATSSGIGRYAPAMFSVHMGQHMLLGMLAPILLVLGAPVSLGLRALPAAGKAGPPGAREWLLAAVHSPFARLLTHPLVALALFVGSYYALYFSGLFPAALPEHWAHKLMNLHFLLVGAAFFWLVVGVDPAPRRLPPAARMGLVFASVPFHAFFGVAVMSWNTPLGGAYYRSLALPWVPDVLNDQGLGGGLAWAAGEVPLLIVVVALLVQWSRQDERSARRDDRRADADGDADLGAYNAMLRRLATGEAPFVAQSDQNLNEPGHIEDVDSGRPQPSAGAPAPRSTQVSAAQATSDSPVNAPATAPEPRPFVVPGDRDDDGE</sequence>
<gene>
    <name evidence="9" type="ORF">ACFSCY_37560</name>
</gene>
<feature type="transmembrane region" description="Helical" evidence="7">
    <location>
        <begin position="326"/>
        <end position="345"/>
    </location>
</feature>
<dbReference type="PANTHER" id="PTHR34820">
    <property type="entry name" value="INNER MEMBRANE PROTEIN YEBZ"/>
    <property type="match status" value="1"/>
</dbReference>
<feature type="transmembrane region" description="Helical" evidence="7">
    <location>
        <begin position="617"/>
        <end position="638"/>
    </location>
</feature>
<feature type="transmembrane region" description="Helical" evidence="7">
    <location>
        <begin position="539"/>
        <end position="558"/>
    </location>
</feature>
<evidence type="ECO:0000256" key="5">
    <source>
        <dbReference type="ARBA" id="ARBA00023136"/>
    </source>
</evidence>
<keyword evidence="3 7" id="KW-0812">Transmembrane</keyword>
<feature type="transmembrane region" description="Helical" evidence="7">
    <location>
        <begin position="182"/>
        <end position="201"/>
    </location>
</feature>
<feature type="transmembrane region" description="Helical" evidence="7">
    <location>
        <begin position="417"/>
        <end position="439"/>
    </location>
</feature>
<evidence type="ECO:0000256" key="6">
    <source>
        <dbReference type="SAM" id="MobiDB-lite"/>
    </source>
</evidence>
<evidence type="ECO:0000256" key="4">
    <source>
        <dbReference type="ARBA" id="ARBA00022989"/>
    </source>
</evidence>
<feature type="transmembrane region" description="Helical" evidence="7">
    <location>
        <begin position="286"/>
        <end position="306"/>
    </location>
</feature>
<dbReference type="Pfam" id="PF09678">
    <property type="entry name" value="Caa3_CtaG"/>
    <property type="match status" value="1"/>
</dbReference>